<protein>
    <submittedName>
        <fullName evidence="2">Uncharacterized protein</fullName>
    </submittedName>
</protein>
<proteinExistence type="predicted"/>
<sequence length="106" mass="12008">MRAFGESPPPRSRAPLPQYAARARRRRAKRHDTHARHARTRRRAVDLTVFVSYARLKKNTNRYTTHAFPIRLNRPPCRRAPRSVRRGGGRLAMSAQILIVGGGSAA</sequence>
<dbReference type="Proteomes" id="UP000231878">
    <property type="component" value="Unassembled WGS sequence"/>
</dbReference>
<feature type="compositionally biased region" description="Basic residues" evidence="1">
    <location>
        <begin position="22"/>
        <end position="41"/>
    </location>
</feature>
<feature type="region of interest" description="Disordered" evidence="1">
    <location>
        <begin position="1"/>
        <end position="41"/>
    </location>
</feature>
<dbReference type="EMBL" id="PHRB01000001">
    <property type="protein sequence ID" value="PJO68245.1"/>
    <property type="molecule type" value="Genomic_DNA"/>
</dbReference>
<reference evidence="2 3" key="1">
    <citation type="submission" date="2017-11" db="EMBL/GenBank/DDBJ databases">
        <title>Molecular characterization of Burkholderia pseudomallei and closely related isolates from Vietnam.</title>
        <authorList>
            <person name="Ustinov D.V."/>
            <person name="Antonov A.S."/>
            <person name="Avdusheva E.F."/>
            <person name="Shpak I.M."/>
            <person name="Zakharova I.B."/>
            <person name="Thi L.A."/>
            <person name="Teteryatnikova N."/>
            <person name="Lopasteyskaya Y.A."/>
            <person name="Kuzyutina J.A."/>
            <person name="Ngo T.N."/>
            <person name="Victorov D.V."/>
        </authorList>
    </citation>
    <scope>NUCLEOTIDE SEQUENCE [LARGE SCALE GENOMIC DNA]</scope>
    <source>
        <strain evidence="2 3">V1512</strain>
    </source>
</reference>
<organism evidence="2 3">
    <name type="scientific">Burkholderia pseudomallei</name>
    <name type="common">Pseudomonas pseudomallei</name>
    <dbReference type="NCBI Taxonomy" id="28450"/>
    <lineage>
        <taxon>Bacteria</taxon>
        <taxon>Pseudomonadati</taxon>
        <taxon>Pseudomonadota</taxon>
        <taxon>Betaproteobacteria</taxon>
        <taxon>Burkholderiales</taxon>
        <taxon>Burkholderiaceae</taxon>
        <taxon>Burkholderia</taxon>
        <taxon>pseudomallei group</taxon>
    </lineage>
</organism>
<dbReference type="AlphaFoldDB" id="A0AAX0UIN4"/>
<evidence type="ECO:0000313" key="2">
    <source>
        <dbReference type="EMBL" id="PJO68245.1"/>
    </source>
</evidence>
<accession>A0AAX0UIN4</accession>
<evidence type="ECO:0000256" key="1">
    <source>
        <dbReference type="SAM" id="MobiDB-lite"/>
    </source>
</evidence>
<evidence type="ECO:0000313" key="3">
    <source>
        <dbReference type="Proteomes" id="UP000231878"/>
    </source>
</evidence>
<name>A0AAX0UIN4_BURPE</name>
<comment type="caution">
    <text evidence="2">The sequence shown here is derived from an EMBL/GenBank/DDBJ whole genome shotgun (WGS) entry which is preliminary data.</text>
</comment>
<gene>
    <name evidence="2" type="ORF">CWD88_03125</name>
</gene>